<dbReference type="Proteomes" id="UP000765509">
    <property type="component" value="Unassembled WGS sequence"/>
</dbReference>
<dbReference type="InterPro" id="IPR001878">
    <property type="entry name" value="Znf_CCHC"/>
</dbReference>
<feature type="domain" description="CCHC-type" evidence="2">
    <location>
        <begin position="78"/>
        <end position="94"/>
    </location>
</feature>
<keyword evidence="4" id="KW-1185">Reference proteome</keyword>
<dbReference type="AlphaFoldDB" id="A0A9Q3H123"/>
<keyword evidence="1" id="KW-0479">Metal-binding</keyword>
<evidence type="ECO:0000313" key="4">
    <source>
        <dbReference type="Proteomes" id="UP000765509"/>
    </source>
</evidence>
<dbReference type="OrthoDB" id="2517660at2759"/>
<keyword evidence="1" id="KW-0863">Zinc-finger</keyword>
<dbReference type="EMBL" id="AVOT02009073">
    <property type="protein sequence ID" value="MBW0487316.1"/>
    <property type="molecule type" value="Genomic_DNA"/>
</dbReference>
<gene>
    <name evidence="3" type="ORF">O181_027031</name>
</gene>
<dbReference type="GO" id="GO:0008270">
    <property type="term" value="F:zinc ion binding"/>
    <property type="evidence" value="ECO:0007669"/>
    <property type="project" value="UniProtKB-KW"/>
</dbReference>
<dbReference type="PROSITE" id="PS50158">
    <property type="entry name" value="ZF_CCHC"/>
    <property type="match status" value="1"/>
</dbReference>
<reference evidence="3" key="1">
    <citation type="submission" date="2021-03" db="EMBL/GenBank/DDBJ databases">
        <title>Draft genome sequence of rust myrtle Austropuccinia psidii MF-1, a brazilian biotype.</title>
        <authorList>
            <person name="Quecine M.C."/>
            <person name="Pachon D.M.R."/>
            <person name="Bonatelli M.L."/>
            <person name="Correr F.H."/>
            <person name="Franceschini L.M."/>
            <person name="Leite T.F."/>
            <person name="Margarido G.R.A."/>
            <person name="Almeida C.A."/>
            <person name="Ferrarezi J.A."/>
            <person name="Labate C.A."/>
        </authorList>
    </citation>
    <scope>NUCLEOTIDE SEQUENCE</scope>
    <source>
        <strain evidence="3">MF-1</strain>
    </source>
</reference>
<comment type="caution">
    <text evidence="3">The sequence shown here is derived from an EMBL/GenBank/DDBJ whole genome shotgun (WGS) entry which is preliminary data.</text>
</comment>
<evidence type="ECO:0000256" key="1">
    <source>
        <dbReference type="PROSITE-ProRule" id="PRU00047"/>
    </source>
</evidence>
<protein>
    <recommendedName>
        <fullName evidence="2">CCHC-type domain-containing protein</fullName>
    </recommendedName>
</protein>
<name>A0A9Q3H123_9BASI</name>
<evidence type="ECO:0000259" key="2">
    <source>
        <dbReference type="PROSITE" id="PS50158"/>
    </source>
</evidence>
<accession>A0A9Q3H123</accession>
<organism evidence="3 4">
    <name type="scientific">Austropuccinia psidii MF-1</name>
    <dbReference type="NCBI Taxonomy" id="1389203"/>
    <lineage>
        <taxon>Eukaryota</taxon>
        <taxon>Fungi</taxon>
        <taxon>Dikarya</taxon>
        <taxon>Basidiomycota</taxon>
        <taxon>Pucciniomycotina</taxon>
        <taxon>Pucciniomycetes</taxon>
        <taxon>Pucciniales</taxon>
        <taxon>Sphaerophragmiaceae</taxon>
        <taxon>Austropuccinia</taxon>
    </lineage>
</organism>
<keyword evidence="1" id="KW-0862">Zinc</keyword>
<proteinExistence type="predicted"/>
<evidence type="ECO:0000313" key="3">
    <source>
        <dbReference type="EMBL" id="MBW0487316.1"/>
    </source>
</evidence>
<sequence>MSDSMINMKVLRKCGGKLENSISCRCLEPCSSEEYINSMEEIITRTRTGKTWTRNPMESKMIPKISKEDKIPERPVLKCHKCGSTSHLAKPCTKKTKLNESQVIEQAQFTE</sequence>
<dbReference type="GO" id="GO:0003676">
    <property type="term" value="F:nucleic acid binding"/>
    <property type="evidence" value="ECO:0007669"/>
    <property type="project" value="InterPro"/>
</dbReference>